<dbReference type="Proteomes" id="UP001497516">
    <property type="component" value="Chromosome 10"/>
</dbReference>
<evidence type="ECO:0000313" key="1">
    <source>
        <dbReference type="EMBL" id="CAL1360298.1"/>
    </source>
</evidence>
<name>A0AAV2CUR5_9ROSI</name>
<dbReference type="AlphaFoldDB" id="A0AAV2CUR5"/>
<dbReference type="EMBL" id="OZ034814">
    <property type="protein sequence ID" value="CAL1360298.1"/>
    <property type="molecule type" value="Genomic_DNA"/>
</dbReference>
<protein>
    <recommendedName>
        <fullName evidence="3">RNase H type-1 domain-containing protein</fullName>
    </recommendedName>
</protein>
<sequence>MGNLQADWWTKPMQGCWLIKGLAWGAVYRDHQGRFLAAATKKVYGSFGVEMVIESLGNRIRHPISEPAGFHKAIA</sequence>
<gene>
    <name evidence="1" type="ORF">LTRI10_LOCUS7742</name>
</gene>
<accession>A0AAV2CUR5</accession>
<organism evidence="1 2">
    <name type="scientific">Linum trigynum</name>
    <dbReference type="NCBI Taxonomy" id="586398"/>
    <lineage>
        <taxon>Eukaryota</taxon>
        <taxon>Viridiplantae</taxon>
        <taxon>Streptophyta</taxon>
        <taxon>Embryophyta</taxon>
        <taxon>Tracheophyta</taxon>
        <taxon>Spermatophyta</taxon>
        <taxon>Magnoliopsida</taxon>
        <taxon>eudicotyledons</taxon>
        <taxon>Gunneridae</taxon>
        <taxon>Pentapetalae</taxon>
        <taxon>rosids</taxon>
        <taxon>fabids</taxon>
        <taxon>Malpighiales</taxon>
        <taxon>Linaceae</taxon>
        <taxon>Linum</taxon>
    </lineage>
</organism>
<keyword evidence="2" id="KW-1185">Reference proteome</keyword>
<proteinExistence type="predicted"/>
<evidence type="ECO:0000313" key="2">
    <source>
        <dbReference type="Proteomes" id="UP001497516"/>
    </source>
</evidence>
<reference evidence="1 2" key="1">
    <citation type="submission" date="2024-04" db="EMBL/GenBank/DDBJ databases">
        <authorList>
            <person name="Fracassetti M."/>
        </authorList>
    </citation>
    <scope>NUCLEOTIDE SEQUENCE [LARGE SCALE GENOMIC DNA]</scope>
</reference>
<evidence type="ECO:0008006" key="3">
    <source>
        <dbReference type="Google" id="ProtNLM"/>
    </source>
</evidence>